<dbReference type="Pfam" id="PF12796">
    <property type="entry name" value="Ank_2"/>
    <property type="match status" value="2"/>
</dbReference>
<reference evidence="11 12" key="1">
    <citation type="submission" date="2015-08" db="EMBL/GenBank/DDBJ databases">
        <title>The genome of the Asian arowana (Scleropages formosus).</title>
        <authorList>
            <person name="Tan M.H."/>
            <person name="Gan H.M."/>
            <person name="Croft L.J."/>
            <person name="Austin C.M."/>
        </authorList>
    </citation>
    <scope>NUCLEOTIDE SEQUENCE [LARGE SCALE GENOMIC DNA]</scope>
    <source>
        <strain evidence="11">Aro1</strain>
    </source>
</reference>
<evidence type="ECO:0000313" key="12">
    <source>
        <dbReference type="Proteomes" id="UP000034805"/>
    </source>
</evidence>
<sequence>MDDENFLWKLLVKFTQEGQLHSIEELLRDHDFRTSVRNKHRGKSGDTLLHHAARYGHCAVLRFLMEDVAMDVELCNADYKRALHEAASASRPQCVRYLLARGARVDCLKKGDWTPLMMACTKRDLGVIEALLEHGANPELKNKDGWNCFHIACREGDPAVVRRLLLASPEVWNTQSKILRSPLHTAAMHGCEEVVSILLNECVYKADSRDSCGVTPFMDAIRNGHISIAKLLLEKHQASPTAMDCMGAQPLHHASLAAQERALYFIVEELGVDVNERATDMELTALHYAAKEGHIGTIRTLFALGADLQARDKKGRTVLHMACAGQHASAVQALLELGLADTQDASGTKAKQLARKPDVLCIFDSYEMSKAQ</sequence>
<gene>
    <name evidence="11" type="ORF">Z043_115101</name>
</gene>
<evidence type="ECO:0000256" key="4">
    <source>
        <dbReference type="ARBA" id="ARBA00022737"/>
    </source>
</evidence>
<dbReference type="GO" id="GO:0005737">
    <property type="term" value="C:cytoplasm"/>
    <property type="evidence" value="ECO:0007669"/>
    <property type="project" value="UniProtKB-SubCell"/>
</dbReference>
<comment type="subcellular location">
    <subcellularLocation>
        <location evidence="2">Cytoplasm</location>
    </subcellularLocation>
    <subcellularLocation>
        <location evidence="1">Nucleus</location>
    </subcellularLocation>
</comment>
<dbReference type="PROSITE" id="PS50297">
    <property type="entry name" value="ANK_REP_REGION"/>
    <property type="match status" value="4"/>
</dbReference>
<dbReference type="PRINTS" id="PR01415">
    <property type="entry name" value="ANKYRIN"/>
</dbReference>
<dbReference type="PROSITE" id="PS50088">
    <property type="entry name" value="ANK_REPEAT"/>
    <property type="match status" value="5"/>
</dbReference>
<evidence type="ECO:0000256" key="7">
    <source>
        <dbReference type="ARBA" id="ARBA00053725"/>
    </source>
</evidence>
<dbReference type="InterPro" id="IPR036770">
    <property type="entry name" value="Ankyrin_rpt-contain_sf"/>
</dbReference>
<feature type="repeat" description="ANK" evidence="10">
    <location>
        <begin position="314"/>
        <end position="338"/>
    </location>
</feature>
<proteinExistence type="predicted"/>
<comment type="function">
    <text evidence="7">Required to prevent the misactivation of serine (Ser) with tRNA(Ala) by promoting the hydrolysis of Ser-mischarged tRNA(Ala), thereby playing a role in translational fidelity. Binds directly to the catalytic domain of AARS/AlaRS and captures Ser that is misactivated by AARS/AlaRS, preventing the charging of Ser adenylates to tRNA(Ala) and precluding Ser misincorporation in nascent peptides.</text>
</comment>
<dbReference type="SUPFAM" id="SSF48403">
    <property type="entry name" value="Ankyrin repeat"/>
    <property type="match status" value="2"/>
</dbReference>
<dbReference type="Proteomes" id="UP000034805">
    <property type="component" value="Unassembled WGS sequence"/>
</dbReference>
<keyword evidence="3" id="KW-0963">Cytoplasm</keyword>
<dbReference type="STRING" id="113540.ENSSFOP00015037483"/>
<keyword evidence="5 10" id="KW-0040">ANK repeat</keyword>
<keyword evidence="6" id="KW-0539">Nucleus</keyword>
<dbReference type="Pfam" id="PF13637">
    <property type="entry name" value="Ank_4"/>
    <property type="match status" value="1"/>
</dbReference>
<feature type="repeat" description="ANK" evidence="10">
    <location>
        <begin position="111"/>
        <end position="143"/>
    </location>
</feature>
<protein>
    <recommendedName>
        <fullName evidence="9">Ankyrin repeat domain-containing protein 16</fullName>
    </recommendedName>
</protein>
<comment type="subunit">
    <text evidence="8">Interacts with AARS; the interaction is direct.</text>
</comment>
<keyword evidence="4" id="KW-0677">Repeat</keyword>
<dbReference type="PANTHER" id="PTHR24198">
    <property type="entry name" value="ANKYRIN REPEAT AND PROTEIN KINASE DOMAIN-CONTAINING PROTEIN"/>
    <property type="match status" value="1"/>
</dbReference>
<dbReference type="Pfam" id="PF00023">
    <property type="entry name" value="Ank"/>
    <property type="match status" value="1"/>
</dbReference>
<evidence type="ECO:0000313" key="11">
    <source>
        <dbReference type="EMBL" id="KPP66400.1"/>
    </source>
</evidence>
<evidence type="ECO:0000256" key="6">
    <source>
        <dbReference type="ARBA" id="ARBA00023242"/>
    </source>
</evidence>
<evidence type="ECO:0000256" key="2">
    <source>
        <dbReference type="ARBA" id="ARBA00004496"/>
    </source>
</evidence>
<dbReference type="GO" id="GO:0005634">
    <property type="term" value="C:nucleus"/>
    <property type="evidence" value="ECO:0007669"/>
    <property type="project" value="UniProtKB-SubCell"/>
</dbReference>
<evidence type="ECO:0000256" key="10">
    <source>
        <dbReference type="PROSITE-ProRule" id="PRU00023"/>
    </source>
</evidence>
<dbReference type="AlphaFoldDB" id="A0A0P7UXI0"/>
<evidence type="ECO:0000256" key="8">
    <source>
        <dbReference type="ARBA" id="ARBA00062703"/>
    </source>
</evidence>
<evidence type="ECO:0000256" key="3">
    <source>
        <dbReference type="ARBA" id="ARBA00022490"/>
    </source>
</evidence>
<evidence type="ECO:0000256" key="1">
    <source>
        <dbReference type="ARBA" id="ARBA00004123"/>
    </source>
</evidence>
<feature type="repeat" description="ANK" evidence="10">
    <location>
        <begin position="281"/>
        <end position="313"/>
    </location>
</feature>
<evidence type="ECO:0000256" key="9">
    <source>
        <dbReference type="ARBA" id="ARBA00067264"/>
    </source>
</evidence>
<accession>A0A0P7UXI0</accession>
<name>A0A0P7UXI0_SCLFO</name>
<evidence type="ECO:0000256" key="5">
    <source>
        <dbReference type="ARBA" id="ARBA00023043"/>
    </source>
</evidence>
<dbReference type="FunFam" id="1.25.40.20:FF:000336">
    <property type="entry name" value="Ankyrin repeat domain-containing protein 16"/>
    <property type="match status" value="1"/>
</dbReference>
<dbReference type="InterPro" id="IPR002110">
    <property type="entry name" value="Ankyrin_rpt"/>
</dbReference>
<organism evidence="11 12">
    <name type="scientific">Scleropages formosus</name>
    <name type="common">Asian bonytongue</name>
    <name type="synonym">Osteoglossum formosum</name>
    <dbReference type="NCBI Taxonomy" id="113540"/>
    <lineage>
        <taxon>Eukaryota</taxon>
        <taxon>Metazoa</taxon>
        <taxon>Chordata</taxon>
        <taxon>Craniata</taxon>
        <taxon>Vertebrata</taxon>
        <taxon>Euteleostomi</taxon>
        <taxon>Actinopterygii</taxon>
        <taxon>Neopterygii</taxon>
        <taxon>Teleostei</taxon>
        <taxon>Osteoglossocephala</taxon>
        <taxon>Osteoglossomorpha</taxon>
        <taxon>Osteoglossiformes</taxon>
        <taxon>Osteoglossidae</taxon>
        <taxon>Scleropages</taxon>
    </lineage>
</organism>
<feature type="repeat" description="ANK" evidence="10">
    <location>
        <begin position="44"/>
        <end position="66"/>
    </location>
</feature>
<feature type="repeat" description="ANK" evidence="10">
    <location>
        <begin position="78"/>
        <end position="110"/>
    </location>
</feature>
<comment type="caution">
    <text evidence="11">The sequence shown here is derived from an EMBL/GenBank/DDBJ whole genome shotgun (WGS) entry which is preliminary data.</text>
</comment>
<dbReference type="SMART" id="SM00248">
    <property type="entry name" value="ANK"/>
    <property type="match status" value="9"/>
</dbReference>
<dbReference type="Gene3D" id="1.25.40.20">
    <property type="entry name" value="Ankyrin repeat-containing domain"/>
    <property type="match status" value="2"/>
</dbReference>
<dbReference type="EMBL" id="JARO02005671">
    <property type="protein sequence ID" value="KPP66400.1"/>
    <property type="molecule type" value="Genomic_DNA"/>
</dbReference>
<dbReference type="PANTHER" id="PTHR24198:SF185">
    <property type="entry name" value="ANKYRIN-3"/>
    <property type="match status" value="1"/>
</dbReference>